<dbReference type="Gene3D" id="1.50.10.10">
    <property type="match status" value="1"/>
</dbReference>
<dbReference type="PROSITE" id="PS00812">
    <property type="entry name" value="GLYCOSYL_HYDROL_F8"/>
    <property type="match status" value="1"/>
</dbReference>
<comment type="similarity">
    <text evidence="2 9">Belongs to the glycosyl hydrolase 8 (cellulase D) family.</text>
</comment>
<keyword evidence="7 9" id="KW-0119">Carbohydrate metabolism</keyword>
<dbReference type="RefSeq" id="WP_244546043.1">
    <property type="nucleotide sequence ID" value="NZ_CP181348.1"/>
</dbReference>
<dbReference type="EMBL" id="JACIDO010000010">
    <property type="protein sequence ID" value="MBB3937563.1"/>
    <property type="molecule type" value="Genomic_DNA"/>
</dbReference>
<dbReference type="Pfam" id="PF01270">
    <property type="entry name" value="Glyco_hydro_8"/>
    <property type="match status" value="1"/>
</dbReference>
<comment type="caution">
    <text evidence="11">The sequence shown here is derived from an EMBL/GenBank/DDBJ whole genome shotgun (WGS) entry which is preliminary data.</text>
</comment>
<evidence type="ECO:0000256" key="10">
    <source>
        <dbReference type="SAM" id="SignalP"/>
    </source>
</evidence>
<evidence type="ECO:0000313" key="12">
    <source>
        <dbReference type="Proteomes" id="UP000531216"/>
    </source>
</evidence>
<evidence type="ECO:0000256" key="2">
    <source>
        <dbReference type="ARBA" id="ARBA00009209"/>
    </source>
</evidence>
<dbReference type="GO" id="GO:0008810">
    <property type="term" value="F:cellulase activity"/>
    <property type="evidence" value="ECO:0007669"/>
    <property type="project" value="UniProtKB-EC"/>
</dbReference>
<evidence type="ECO:0000256" key="5">
    <source>
        <dbReference type="ARBA" id="ARBA00023001"/>
    </source>
</evidence>
<evidence type="ECO:0000256" key="4">
    <source>
        <dbReference type="ARBA" id="ARBA00022801"/>
    </source>
</evidence>
<dbReference type="Proteomes" id="UP000531216">
    <property type="component" value="Unassembled WGS sequence"/>
</dbReference>
<name>A0A7W6FVV6_9HYPH</name>
<evidence type="ECO:0000256" key="7">
    <source>
        <dbReference type="ARBA" id="ARBA00023326"/>
    </source>
</evidence>
<proteinExistence type="inferred from homology"/>
<dbReference type="InterPro" id="IPR012341">
    <property type="entry name" value="6hp_glycosidase-like_sf"/>
</dbReference>
<dbReference type="GO" id="GO:0030245">
    <property type="term" value="P:cellulose catabolic process"/>
    <property type="evidence" value="ECO:0007669"/>
    <property type="project" value="UniProtKB-KW"/>
</dbReference>
<keyword evidence="12" id="KW-1185">Reference proteome</keyword>
<evidence type="ECO:0000256" key="8">
    <source>
        <dbReference type="PROSITE-ProRule" id="PRU10058"/>
    </source>
</evidence>
<comment type="catalytic activity">
    <reaction evidence="1">
        <text>Endohydrolysis of (1-&gt;4)-beta-D-glucosidic linkages in cellulose, lichenin and cereal beta-D-glucans.</text>
        <dbReference type="EC" id="3.2.1.4"/>
    </reaction>
</comment>
<dbReference type="InterPro" id="IPR002037">
    <property type="entry name" value="Glyco_hydro_8"/>
</dbReference>
<evidence type="ECO:0000256" key="1">
    <source>
        <dbReference type="ARBA" id="ARBA00000966"/>
    </source>
</evidence>
<dbReference type="EC" id="3.2.1.-" evidence="9"/>
<keyword evidence="4 9" id="KW-0378">Hydrolase</keyword>
<organism evidence="11 12">
    <name type="scientific">Aureimonas phyllosphaerae</name>
    <dbReference type="NCBI Taxonomy" id="1166078"/>
    <lineage>
        <taxon>Bacteria</taxon>
        <taxon>Pseudomonadati</taxon>
        <taxon>Pseudomonadota</taxon>
        <taxon>Alphaproteobacteria</taxon>
        <taxon>Hyphomicrobiales</taxon>
        <taxon>Aurantimonadaceae</taxon>
        <taxon>Aureimonas</taxon>
    </lineage>
</organism>
<feature type="signal peptide" evidence="10">
    <location>
        <begin position="1"/>
        <end position="25"/>
    </location>
</feature>
<feature type="active site" description="Nucleophile" evidence="8">
    <location>
        <position position="128"/>
    </location>
</feature>
<keyword evidence="3 10" id="KW-0732">Signal</keyword>
<feature type="chain" id="PRO_5031180602" description="Glucanase" evidence="10">
    <location>
        <begin position="26"/>
        <end position="359"/>
    </location>
</feature>
<keyword evidence="7 9" id="KW-0624">Polysaccharide degradation</keyword>
<evidence type="ECO:0000256" key="3">
    <source>
        <dbReference type="ARBA" id="ARBA00022729"/>
    </source>
</evidence>
<evidence type="ECO:0000313" key="11">
    <source>
        <dbReference type="EMBL" id="MBB3937563.1"/>
    </source>
</evidence>
<keyword evidence="6 9" id="KW-0326">Glycosidase</keyword>
<dbReference type="PRINTS" id="PR00735">
    <property type="entry name" value="GLHYDRLASE8"/>
</dbReference>
<reference evidence="11 12" key="1">
    <citation type="submission" date="2020-08" db="EMBL/GenBank/DDBJ databases">
        <title>Genomic Encyclopedia of Type Strains, Phase IV (KMG-IV): sequencing the most valuable type-strain genomes for metagenomic binning, comparative biology and taxonomic classification.</title>
        <authorList>
            <person name="Goeker M."/>
        </authorList>
    </citation>
    <scope>NUCLEOTIDE SEQUENCE [LARGE SCALE GENOMIC DNA]</scope>
    <source>
        <strain evidence="11 12">DSM 25024</strain>
    </source>
</reference>
<evidence type="ECO:0000256" key="6">
    <source>
        <dbReference type="ARBA" id="ARBA00023295"/>
    </source>
</evidence>
<gene>
    <name evidence="11" type="ORF">GGR05_003730</name>
</gene>
<accession>A0A7W6FVV6</accession>
<dbReference type="InterPro" id="IPR008928">
    <property type="entry name" value="6-hairpin_glycosidase_sf"/>
</dbReference>
<dbReference type="AlphaFoldDB" id="A0A7W6FVV6"/>
<protein>
    <recommendedName>
        <fullName evidence="9">Glucanase</fullName>
        <ecNumber evidence="9">3.2.1.-</ecNumber>
    </recommendedName>
</protein>
<sequence length="359" mass="38499">MTGRRHVCALALAVATMMAPQPSFAAADALPEVRVQPIDYLVGGWELYRSRFVTDEGRVVDDDNGAISHSEGQGYGMLLAVAAGDRPSFEKLWNWTSQELFIRKDGLAAWRWDPGAEPRVTDMNDASDGDLLIAWALLRAAEAWNVPEWRGSATRIADAVAELAVKPAGSRSVLMPAVSGFSAGEQPDGPVVNLSYWVFPAIEDLSAVSPTLAKANLSQSGRDLAASARFGEQGLPSDWISLAKGTPAPARSFPAMFGWNAVRVPLYLAWSGPAERDLLASYRESWGTAGPKIVDLDTGLVIDPLPAAGYGAIADLVACALDGRPAGDATRNFEPTTYYPSTLHLLSLLALAERYPRCL</sequence>
<evidence type="ECO:0000256" key="9">
    <source>
        <dbReference type="RuleBase" id="RU361167"/>
    </source>
</evidence>
<dbReference type="SUPFAM" id="SSF48208">
    <property type="entry name" value="Six-hairpin glycosidases"/>
    <property type="match status" value="1"/>
</dbReference>
<keyword evidence="5" id="KW-0136">Cellulose degradation</keyword>
<dbReference type="InterPro" id="IPR019834">
    <property type="entry name" value="Glyco_hydro_8_CS"/>
</dbReference>